<reference evidence="2 3" key="1">
    <citation type="submission" date="2022-10" db="EMBL/GenBank/DDBJ databases">
        <title>The complete genomes of actinobacterial strains from the NBC collection.</title>
        <authorList>
            <person name="Joergensen T.S."/>
            <person name="Alvarez Arevalo M."/>
            <person name="Sterndorff E.B."/>
            <person name="Faurdal D."/>
            <person name="Vuksanovic O."/>
            <person name="Mourched A.-S."/>
            <person name="Charusanti P."/>
            <person name="Shaw S."/>
            <person name="Blin K."/>
            <person name="Weber T."/>
        </authorList>
    </citation>
    <scope>NUCLEOTIDE SEQUENCE [LARGE SCALE GENOMIC DNA]</scope>
    <source>
        <strain evidence="2 3">NBC 01752</strain>
    </source>
</reference>
<keyword evidence="1" id="KW-0812">Transmembrane</keyword>
<keyword evidence="3" id="KW-1185">Reference proteome</keyword>
<feature type="transmembrane region" description="Helical" evidence="1">
    <location>
        <begin position="219"/>
        <end position="238"/>
    </location>
</feature>
<feature type="transmembrane region" description="Helical" evidence="1">
    <location>
        <begin position="187"/>
        <end position="207"/>
    </location>
</feature>
<accession>A0ABZ1HE51</accession>
<keyword evidence="1" id="KW-0472">Membrane</keyword>
<keyword evidence="1" id="KW-1133">Transmembrane helix</keyword>
<organism evidence="2 3">
    <name type="scientific">Streptomyces phaeochromogenes</name>
    <dbReference type="NCBI Taxonomy" id="1923"/>
    <lineage>
        <taxon>Bacteria</taxon>
        <taxon>Bacillati</taxon>
        <taxon>Actinomycetota</taxon>
        <taxon>Actinomycetes</taxon>
        <taxon>Kitasatosporales</taxon>
        <taxon>Streptomycetaceae</taxon>
        <taxon>Streptomyces</taxon>
        <taxon>Streptomyces phaeochromogenes group</taxon>
    </lineage>
</organism>
<feature type="transmembrane region" description="Helical" evidence="1">
    <location>
        <begin position="121"/>
        <end position="139"/>
    </location>
</feature>
<name>A0ABZ1HE51_STRPH</name>
<sequence length="275" mass="28318">MTPHVPRELLVSYVLDPGAPAGPSAAALWTLEAHLEQCAACQAELREVSLAHCPAGTALMEQVRERLSATLPPVRRRRWRRIRGGLGRWAAPALGPWAAAIVLVVLGALVLSSAVVRDSPALLLLAPAMPLLGVAVSWGPHSDPVHELIATTPRAGLGLVMRRTLAVLALVTPALAAAGLITGTAPALVLLPALTLTCASLALGSVVGTRRAATALGTGWALFVVAPALGGGSVPSYLQESAAPGWAASTAVLGAAVVLCRNTYLHAPEARTRHR</sequence>
<gene>
    <name evidence="2" type="ORF">OHB35_21380</name>
</gene>
<evidence type="ECO:0000256" key="1">
    <source>
        <dbReference type="SAM" id="Phobius"/>
    </source>
</evidence>
<feature type="transmembrane region" description="Helical" evidence="1">
    <location>
        <begin position="86"/>
        <end position="115"/>
    </location>
</feature>
<feature type="transmembrane region" description="Helical" evidence="1">
    <location>
        <begin position="244"/>
        <end position="265"/>
    </location>
</feature>
<evidence type="ECO:0000313" key="2">
    <source>
        <dbReference type="EMBL" id="WSD15595.1"/>
    </source>
</evidence>
<dbReference type="RefSeq" id="WP_266759534.1">
    <property type="nucleotide sequence ID" value="NZ_CP108011.1"/>
</dbReference>
<dbReference type="Proteomes" id="UP001340816">
    <property type="component" value="Chromosome"/>
</dbReference>
<dbReference type="GeneID" id="93931229"/>
<evidence type="ECO:0000313" key="3">
    <source>
        <dbReference type="Proteomes" id="UP001340816"/>
    </source>
</evidence>
<protein>
    <submittedName>
        <fullName evidence="2">Zf-HC2 domain-containing protein</fullName>
    </submittedName>
</protein>
<feature type="transmembrane region" description="Helical" evidence="1">
    <location>
        <begin position="160"/>
        <end position="181"/>
    </location>
</feature>
<dbReference type="EMBL" id="CP109135">
    <property type="protein sequence ID" value="WSD15595.1"/>
    <property type="molecule type" value="Genomic_DNA"/>
</dbReference>
<proteinExistence type="predicted"/>